<keyword evidence="2" id="KW-0732">Signal</keyword>
<dbReference type="EMBL" id="CAJZBQ010000043">
    <property type="protein sequence ID" value="CAG9327232.1"/>
    <property type="molecule type" value="Genomic_DNA"/>
</dbReference>
<gene>
    <name evidence="3" type="ORF">BSTOLATCC_MIC43272</name>
</gene>
<comment type="caution">
    <text evidence="3">The sequence shown here is derived from an EMBL/GenBank/DDBJ whole genome shotgun (WGS) entry which is preliminary data.</text>
</comment>
<dbReference type="AlphaFoldDB" id="A0AAU9JRR9"/>
<name>A0AAU9JRR9_9CILI</name>
<evidence type="ECO:0000313" key="3">
    <source>
        <dbReference type="EMBL" id="CAG9327232.1"/>
    </source>
</evidence>
<sequence>MKLFVAFLFAFQLLICNANYALNIKYYKSADKNKDGKLSGHQFIDATIQAINSAGMEKDKDMIEDIAIDFMNKKGFSDQSLIPLAEVETWISTGEFLKFFKTWREAMFKELMKAKEYDSKDKLWRESALKSPSSYGLKYKDYKQLKPSPQLNPSRKHDL</sequence>
<reference evidence="3" key="1">
    <citation type="submission" date="2021-09" db="EMBL/GenBank/DDBJ databases">
        <authorList>
            <consortium name="AG Swart"/>
            <person name="Singh M."/>
            <person name="Singh A."/>
            <person name="Seah K."/>
            <person name="Emmerich C."/>
        </authorList>
    </citation>
    <scope>NUCLEOTIDE SEQUENCE</scope>
    <source>
        <strain evidence="3">ATCC30299</strain>
    </source>
</reference>
<proteinExistence type="predicted"/>
<feature type="signal peptide" evidence="2">
    <location>
        <begin position="1"/>
        <end position="18"/>
    </location>
</feature>
<organism evidence="3 4">
    <name type="scientific">Blepharisma stoltei</name>
    <dbReference type="NCBI Taxonomy" id="1481888"/>
    <lineage>
        <taxon>Eukaryota</taxon>
        <taxon>Sar</taxon>
        <taxon>Alveolata</taxon>
        <taxon>Ciliophora</taxon>
        <taxon>Postciliodesmatophora</taxon>
        <taxon>Heterotrichea</taxon>
        <taxon>Heterotrichida</taxon>
        <taxon>Blepharismidae</taxon>
        <taxon>Blepharisma</taxon>
    </lineage>
</organism>
<accession>A0AAU9JRR9</accession>
<evidence type="ECO:0000256" key="1">
    <source>
        <dbReference type="SAM" id="MobiDB-lite"/>
    </source>
</evidence>
<feature type="region of interest" description="Disordered" evidence="1">
    <location>
        <begin position="140"/>
        <end position="159"/>
    </location>
</feature>
<evidence type="ECO:0008006" key="5">
    <source>
        <dbReference type="Google" id="ProtNLM"/>
    </source>
</evidence>
<evidence type="ECO:0000313" key="4">
    <source>
        <dbReference type="Proteomes" id="UP001162131"/>
    </source>
</evidence>
<evidence type="ECO:0000256" key="2">
    <source>
        <dbReference type="SAM" id="SignalP"/>
    </source>
</evidence>
<feature type="chain" id="PRO_5043773452" description="EF-hand domain-containing protein" evidence="2">
    <location>
        <begin position="19"/>
        <end position="159"/>
    </location>
</feature>
<dbReference type="Proteomes" id="UP001162131">
    <property type="component" value="Unassembled WGS sequence"/>
</dbReference>
<protein>
    <recommendedName>
        <fullName evidence="5">EF-hand domain-containing protein</fullName>
    </recommendedName>
</protein>
<keyword evidence="4" id="KW-1185">Reference proteome</keyword>